<accession>A0A9N7V0B0</accession>
<comment type="caution">
    <text evidence="2">The sequence shown here is derived from an EMBL/GenBank/DDBJ whole genome shotgun (WGS) entry which is preliminary data.</text>
</comment>
<reference evidence="2" key="1">
    <citation type="submission" date="2020-03" db="EMBL/GenBank/DDBJ databases">
        <authorList>
            <person name="Weist P."/>
        </authorList>
    </citation>
    <scope>NUCLEOTIDE SEQUENCE</scope>
</reference>
<feature type="compositionally biased region" description="Polar residues" evidence="1">
    <location>
        <begin position="68"/>
        <end position="88"/>
    </location>
</feature>
<evidence type="ECO:0000313" key="3">
    <source>
        <dbReference type="Proteomes" id="UP001153269"/>
    </source>
</evidence>
<feature type="region of interest" description="Disordered" evidence="1">
    <location>
        <begin position="57"/>
        <end position="109"/>
    </location>
</feature>
<dbReference type="EMBL" id="CADEAL010002446">
    <property type="protein sequence ID" value="CAB1440386.1"/>
    <property type="molecule type" value="Genomic_DNA"/>
</dbReference>
<evidence type="ECO:0000313" key="2">
    <source>
        <dbReference type="EMBL" id="CAB1440386.1"/>
    </source>
</evidence>
<dbReference type="Proteomes" id="UP001153269">
    <property type="component" value="Unassembled WGS sequence"/>
</dbReference>
<sequence>MFCPVPLHLPSNNPLIPLSQTEPYGRVQPRPAQFSDLFKFTACGSFCLCAGIDRHRRGGRQARPPDGSETQQHGIQLGNSGARGQSGNLGEELGLVSLERRGSGSEESELGTLFTTAESPSCFQAIPRPGLPTALHSPACL</sequence>
<keyword evidence="3" id="KW-1185">Reference proteome</keyword>
<proteinExistence type="predicted"/>
<name>A0A9N7V0B0_PLEPL</name>
<gene>
    <name evidence="2" type="ORF">PLEPLA_LOCUS28152</name>
</gene>
<organism evidence="2 3">
    <name type="scientific">Pleuronectes platessa</name>
    <name type="common">European plaice</name>
    <dbReference type="NCBI Taxonomy" id="8262"/>
    <lineage>
        <taxon>Eukaryota</taxon>
        <taxon>Metazoa</taxon>
        <taxon>Chordata</taxon>
        <taxon>Craniata</taxon>
        <taxon>Vertebrata</taxon>
        <taxon>Euteleostomi</taxon>
        <taxon>Actinopterygii</taxon>
        <taxon>Neopterygii</taxon>
        <taxon>Teleostei</taxon>
        <taxon>Neoteleostei</taxon>
        <taxon>Acanthomorphata</taxon>
        <taxon>Carangaria</taxon>
        <taxon>Pleuronectiformes</taxon>
        <taxon>Pleuronectoidei</taxon>
        <taxon>Pleuronectidae</taxon>
        <taxon>Pleuronectes</taxon>
    </lineage>
</organism>
<evidence type="ECO:0000256" key="1">
    <source>
        <dbReference type="SAM" id="MobiDB-lite"/>
    </source>
</evidence>
<protein>
    <submittedName>
        <fullName evidence="2">Uncharacterized protein</fullName>
    </submittedName>
</protein>
<dbReference type="AlphaFoldDB" id="A0A9N7V0B0"/>